<protein>
    <recommendedName>
        <fullName evidence="4">DNA-binding protein</fullName>
    </recommendedName>
</protein>
<evidence type="ECO:0000313" key="2">
    <source>
        <dbReference type="EMBL" id="MFC5911762.1"/>
    </source>
</evidence>
<accession>A0ABW1GDS3</accession>
<dbReference type="EMBL" id="JBHSQJ010000246">
    <property type="protein sequence ID" value="MFC5911762.1"/>
    <property type="molecule type" value="Genomic_DNA"/>
</dbReference>
<name>A0ABW1GDS3_9ACTN</name>
<reference evidence="3" key="1">
    <citation type="journal article" date="2019" name="Int. J. Syst. Evol. Microbiol.">
        <title>The Global Catalogue of Microorganisms (GCM) 10K type strain sequencing project: providing services to taxonomists for standard genome sequencing and annotation.</title>
        <authorList>
            <consortium name="The Broad Institute Genomics Platform"/>
            <consortium name="The Broad Institute Genome Sequencing Center for Infectious Disease"/>
            <person name="Wu L."/>
            <person name="Ma J."/>
        </authorList>
    </citation>
    <scope>NUCLEOTIDE SEQUENCE [LARGE SCALE GENOMIC DNA]</scope>
    <source>
        <strain evidence="3">JCM 4816</strain>
    </source>
</reference>
<evidence type="ECO:0000256" key="1">
    <source>
        <dbReference type="SAM" id="MobiDB-lite"/>
    </source>
</evidence>
<gene>
    <name evidence="2" type="ORF">ACFP3V_31730</name>
</gene>
<proteinExistence type="predicted"/>
<feature type="region of interest" description="Disordered" evidence="1">
    <location>
        <begin position="129"/>
        <end position="156"/>
    </location>
</feature>
<evidence type="ECO:0000313" key="3">
    <source>
        <dbReference type="Proteomes" id="UP001596174"/>
    </source>
</evidence>
<sequence>MGTPALLDAAATAERFGVSVSRISEWYRDRATTGFPEAAGNSSRTRQWALADLEAWFTGRASSSGAVQLGDADPDELLGAPQVAALLGVKSIHSYLAKPGYFPEPDVTEEAGRYRRRFWRRATIVDWDAARPGKGNTQPKAKRPAPAAQAEPTGELTPVVDSAQAARMLGYSSTASFASAYAQGNLPELGEPVGVQESAGRGRASRSWSTAGVLAAAVRRRRDLELVQRRQDSCIKALEAANGGPVSAKDLFAADPEAGTLQQWKATLDAMRKQMRAAH</sequence>
<keyword evidence="3" id="KW-1185">Reference proteome</keyword>
<dbReference type="Proteomes" id="UP001596174">
    <property type="component" value="Unassembled WGS sequence"/>
</dbReference>
<dbReference type="RefSeq" id="WP_380591273.1">
    <property type="nucleotide sequence ID" value="NZ_JBHSQJ010000246.1"/>
</dbReference>
<organism evidence="2 3">
    <name type="scientific">Streptacidiphilus monticola</name>
    <dbReference type="NCBI Taxonomy" id="2161674"/>
    <lineage>
        <taxon>Bacteria</taxon>
        <taxon>Bacillati</taxon>
        <taxon>Actinomycetota</taxon>
        <taxon>Actinomycetes</taxon>
        <taxon>Kitasatosporales</taxon>
        <taxon>Streptomycetaceae</taxon>
        <taxon>Streptacidiphilus</taxon>
    </lineage>
</organism>
<evidence type="ECO:0008006" key="4">
    <source>
        <dbReference type="Google" id="ProtNLM"/>
    </source>
</evidence>
<comment type="caution">
    <text evidence="2">The sequence shown here is derived from an EMBL/GenBank/DDBJ whole genome shotgun (WGS) entry which is preliminary data.</text>
</comment>